<keyword evidence="2" id="KW-0418">Kinase</keyword>
<reference evidence="2 3" key="1">
    <citation type="submission" date="2015-07" db="EMBL/GenBank/DDBJ databases">
        <authorList>
            <person name="Noorani M."/>
        </authorList>
    </citation>
    <scope>NUCLEOTIDE SEQUENCE [LARGE SCALE GENOMIC DNA]</scope>
    <source>
        <strain evidence="2 3">CECT 5088</strain>
    </source>
</reference>
<dbReference type="Gene3D" id="3.90.1200.10">
    <property type="match status" value="2"/>
</dbReference>
<dbReference type="Pfam" id="PF01636">
    <property type="entry name" value="APH"/>
    <property type="match status" value="2"/>
</dbReference>
<keyword evidence="3" id="KW-1185">Reference proteome</keyword>
<feature type="domain" description="Aminoglycoside phosphotransferase" evidence="1">
    <location>
        <begin position="460"/>
        <end position="667"/>
    </location>
</feature>
<gene>
    <name evidence="2" type="ORF">JAN5088_00643</name>
</gene>
<dbReference type="InterPro" id="IPR002575">
    <property type="entry name" value="Aminoglycoside_PTrfase"/>
</dbReference>
<dbReference type="RefSeq" id="WP_055681361.1">
    <property type="nucleotide sequence ID" value="NZ_CXPG01000012.1"/>
</dbReference>
<dbReference type="SUPFAM" id="SSF56112">
    <property type="entry name" value="Protein kinase-like (PK-like)"/>
    <property type="match status" value="2"/>
</dbReference>
<feature type="domain" description="Aminoglycoside phosphotransferase" evidence="1">
    <location>
        <begin position="168"/>
        <end position="344"/>
    </location>
</feature>
<organism evidence="2 3">
    <name type="scientific">Jannaschia rubra</name>
    <dbReference type="NCBI Taxonomy" id="282197"/>
    <lineage>
        <taxon>Bacteria</taxon>
        <taxon>Pseudomonadati</taxon>
        <taxon>Pseudomonadota</taxon>
        <taxon>Alphaproteobacteria</taxon>
        <taxon>Rhodobacterales</taxon>
        <taxon>Roseobacteraceae</taxon>
        <taxon>Jannaschia</taxon>
    </lineage>
</organism>
<protein>
    <submittedName>
        <fullName evidence="2">Putative phosphotransferase related to Ser/Thr protein kinases</fullName>
    </submittedName>
</protein>
<dbReference type="STRING" id="282197.SAMN04488517_11523"/>
<accession>A0A0M6XPC3</accession>
<dbReference type="AlphaFoldDB" id="A0A0M6XPC3"/>
<evidence type="ECO:0000259" key="1">
    <source>
        <dbReference type="Pfam" id="PF01636"/>
    </source>
</evidence>
<keyword evidence="2" id="KW-0808">Transferase</keyword>
<evidence type="ECO:0000313" key="3">
    <source>
        <dbReference type="Proteomes" id="UP000048908"/>
    </source>
</evidence>
<evidence type="ECO:0000313" key="2">
    <source>
        <dbReference type="EMBL" id="CTQ31884.1"/>
    </source>
</evidence>
<name>A0A0M6XPC3_9RHOB</name>
<dbReference type="InterPro" id="IPR011009">
    <property type="entry name" value="Kinase-like_dom_sf"/>
</dbReference>
<dbReference type="OrthoDB" id="581471at2"/>
<dbReference type="Proteomes" id="UP000048908">
    <property type="component" value="Unassembled WGS sequence"/>
</dbReference>
<proteinExistence type="predicted"/>
<dbReference type="EMBL" id="CXPG01000012">
    <property type="protein sequence ID" value="CTQ31884.1"/>
    <property type="molecule type" value="Genomic_DNA"/>
</dbReference>
<sequence length="721" mass="76465">MLSQADAAIVARDTALPGLGLVLDAEALCARLHLGPMRPLYLRYKPGTSCVVTLGPVDGGLGAVAVMAHTPARHAEVRDRPEWQGKDAPVIVDGEACLTVVPLRRDRKLKGARRIADAARGAAFLKRLTGFAPGGGVRLLRYKAGRRLVIRVDGNGRAALIKAYAPREFAAALDGARIAEAHGGPAILGVSKRRHCIAWPWLPGDPLSGGAAQGRAAGIALARLHRTSVRPRATVRRAEETEELRAVPETLSALSPGLGGLAAGPVAAASARLLRTDFAPTPIHGDFSADQVLVHEGRATIIDWDRAATGDPARDIGSFLAHQDVLALDGGSIDGTAVGFLDGYAEAGGRVARDVIAVQHARALLALTAEGFRERRPDWPDRTRRLIARAEEVLRPLDPGLPDLTDALDPAVMRPLLEHALGQGVEVVGVDLLRHKPGRRALVRYDMDLDDGTKVPLLGKLRAKGPDLRTPKVHDALRAAGLDGQGSGGVGVPKVRGMVARPALWLQEEVPGRVLTDLLRPGSETGPARRTGEALARLHGAGTRAPRDWSMDDELGVLDRALAAAGKALPGQAARIDAIAVGARRLTEGLGQGAVTGIHRDFYPDQVLVDDRHVWLLDLDLFAKGDPTIDVANLLAHLDEAGLRHHGDAMALAEHRQAFLAGYEDLRPGLDPARVAVLRLVALGRHINLSLGLPGRRHTTDALIEKIEADLALPEVGVTVG</sequence>
<dbReference type="GO" id="GO:0016301">
    <property type="term" value="F:kinase activity"/>
    <property type="evidence" value="ECO:0007669"/>
    <property type="project" value="UniProtKB-KW"/>
</dbReference>